<evidence type="ECO:0000313" key="2">
    <source>
        <dbReference type="EMBL" id="AIF83171.1"/>
    </source>
</evidence>
<dbReference type="RefSeq" id="WP_148699987.1">
    <property type="nucleotide sequence ID" value="NZ_CP007174.1"/>
</dbReference>
<keyword evidence="1" id="KW-0472">Membrane</keyword>
<evidence type="ECO:0000313" key="3">
    <source>
        <dbReference type="Proteomes" id="UP000028194"/>
    </source>
</evidence>
<reference evidence="2 3" key="1">
    <citation type="journal article" date="2014" name="PLoS ONE">
        <title>Genome Sequence of Candidatus Nitrososphaera evergladensis from Group I.1b Enriched from Everglades Soil Reveals Novel Genomic Features of the Ammonia-Oxidizing Archaea.</title>
        <authorList>
            <person name="Zhalnina K.V."/>
            <person name="Dias R."/>
            <person name="Leonard M.T."/>
            <person name="Dorr de Quadros P."/>
            <person name="Camargo F.A."/>
            <person name="Drew J.C."/>
            <person name="Farmerie W.G."/>
            <person name="Daroub S.H."/>
            <person name="Triplett E.W."/>
        </authorList>
    </citation>
    <scope>NUCLEOTIDE SEQUENCE [LARGE SCALE GENOMIC DNA]</scope>
    <source>
        <strain evidence="2 3">SR1</strain>
    </source>
</reference>
<keyword evidence="1" id="KW-0812">Transmembrane</keyword>
<protein>
    <submittedName>
        <fullName evidence="2">Uncharacterized protein</fullName>
    </submittedName>
</protein>
<evidence type="ECO:0000256" key="1">
    <source>
        <dbReference type="SAM" id="Phobius"/>
    </source>
</evidence>
<feature type="transmembrane region" description="Helical" evidence="1">
    <location>
        <begin position="21"/>
        <end position="41"/>
    </location>
</feature>
<dbReference type="OrthoDB" id="8013at2157"/>
<dbReference type="Proteomes" id="UP000028194">
    <property type="component" value="Chromosome"/>
</dbReference>
<organism evidence="2 3">
    <name type="scientific">Candidatus Nitrososphaera evergladensis SR1</name>
    <dbReference type="NCBI Taxonomy" id="1459636"/>
    <lineage>
        <taxon>Archaea</taxon>
        <taxon>Nitrososphaerota</taxon>
        <taxon>Nitrososphaeria</taxon>
        <taxon>Nitrososphaerales</taxon>
        <taxon>Nitrososphaeraceae</taxon>
        <taxon>Nitrososphaera</taxon>
    </lineage>
</organism>
<keyword evidence="3" id="KW-1185">Reference proteome</keyword>
<dbReference type="GeneID" id="41596914"/>
<sequence length="187" mass="21623">MPKRKIKEEKPKKRLGKKEMLIIPIIMGGATLVALLLTQLYPPPPPWQVCLKNHNVETFQLFPRIEVMVDGQPMQLPDNVGHQPKDGQECLRPIHTDKVGNDVHIEYIRPVKLSMVDFMRIYSYDNRTITVVSNSTGSNVDQVLTLNDYNVQYSYFSEKNEFTKVPDIKDVPVFTKEMVVRMELTHK</sequence>
<dbReference type="AlphaFoldDB" id="A0A075MNP3"/>
<dbReference type="HOGENOM" id="CLU_1444623_0_0_2"/>
<proteinExistence type="predicted"/>
<name>A0A075MNP3_9ARCH</name>
<dbReference type="eggNOG" id="arCOG08673">
    <property type="taxonomic scope" value="Archaea"/>
</dbReference>
<dbReference type="STRING" id="1459636.NTE_01098"/>
<keyword evidence="1" id="KW-1133">Transmembrane helix</keyword>
<accession>A0A075MNP3</accession>
<gene>
    <name evidence="2" type="ORF">NTE_01098</name>
</gene>
<dbReference type="KEGG" id="nev:NTE_01098"/>
<dbReference type="EMBL" id="CP007174">
    <property type="protein sequence ID" value="AIF83171.1"/>
    <property type="molecule type" value="Genomic_DNA"/>
</dbReference>